<feature type="compositionally biased region" description="Acidic residues" evidence="7">
    <location>
        <begin position="253"/>
        <end position="267"/>
    </location>
</feature>
<evidence type="ECO:0000256" key="1">
    <source>
        <dbReference type="ARBA" id="ARBA00004606"/>
    </source>
</evidence>
<keyword evidence="3" id="KW-0735">Signal-anchor</keyword>
<dbReference type="PANTHER" id="PTHR12270">
    <property type="entry name" value="GLYCOSYLTRANSFERASE-RELATED"/>
    <property type="match status" value="1"/>
</dbReference>
<dbReference type="GO" id="GO:0015020">
    <property type="term" value="F:glucuronosyltransferase activity"/>
    <property type="evidence" value="ECO:0007669"/>
    <property type="project" value="TreeGrafter"/>
</dbReference>
<keyword evidence="6" id="KW-0325">Glycoprotein</keyword>
<evidence type="ECO:0000256" key="2">
    <source>
        <dbReference type="ARBA" id="ARBA00022692"/>
    </source>
</evidence>
<dbReference type="GO" id="GO:0042285">
    <property type="term" value="F:xylosyltransferase activity"/>
    <property type="evidence" value="ECO:0007669"/>
    <property type="project" value="TreeGrafter"/>
</dbReference>
<evidence type="ECO:0000256" key="6">
    <source>
        <dbReference type="ARBA" id="ARBA00023180"/>
    </source>
</evidence>
<dbReference type="Pfam" id="PF13896">
    <property type="entry name" value="Glyco_transf_49"/>
    <property type="match status" value="1"/>
</dbReference>
<keyword evidence="2 8" id="KW-0812">Transmembrane</keyword>
<feature type="region of interest" description="Disordered" evidence="7">
    <location>
        <begin position="253"/>
        <end position="298"/>
    </location>
</feature>
<evidence type="ECO:0000256" key="5">
    <source>
        <dbReference type="ARBA" id="ARBA00023136"/>
    </source>
</evidence>
<dbReference type="AlphaFoldDB" id="A0A7S3QAP0"/>
<proteinExistence type="predicted"/>
<evidence type="ECO:0000313" key="9">
    <source>
        <dbReference type="EMBL" id="CAE0471477.1"/>
    </source>
</evidence>
<evidence type="ECO:0000256" key="8">
    <source>
        <dbReference type="SAM" id="Phobius"/>
    </source>
</evidence>
<feature type="compositionally biased region" description="Polar residues" evidence="7">
    <location>
        <begin position="16"/>
        <end position="30"/>
    </location>
</feature>
<dbReference type="InterPro" id="IPR051292">
    <property type="entry name" value="Xyl/GlcA_transferase"/>
</dbReference>
<accession>A0A7S3QAP0</accession>
<keyword evidence="5 8" id="KW-0472">Membrane</keyword>
<feature type="transmembrane region" description="Helical" evidence="8">
    <location>
        <begin position="110"/>
        <end position="138"/>
    </location>
</feature>
<comment type="subcellular location">
    <subcellularLocation>
        <location evidence="1">Membrane</location>
        <topology evidence="1">Single-pass type II membrane protein</topology>
    </subcellularLocation>
</comment>
<feature type="region of interest" description="Disordered" evidence="7">
    <location>
        <begin position="1"/>
        <end position="43"/>
    </location>
</feature>
<protein>
    <submittedName>
        <fullName evidence="9">Uncharacterized protein</fullName>
    </submittedName>
</protein>
<evidence type="ECO:0000256" key="3">
    <source>
        <dbReference type="ARBA" id="ARBA00022968"/>
    </source>
</evidence>
<dbReference type="GO" id="GO:0035269">
    <property type="term" value="P:protein O-linked glycosylation via mannose"/>
    <property type="evidence" value="ECO:0007669"/>
    <property type="project" value="TreeGrafter"/>
</dbReference>
<reference evidence="9" key="1">
    <citation type="submission" date="2021-01" db="EMBL/GenBank/DDBJ databases">
        <authorList>
            <person name="Corre E."/>
            <person name="Pelletier E."/>
            <person name="Niang G."/>
            <person name="Scheremetjew M."/>
            <person name="Finn R."/>
            <person name="Kale V."/>
            <person name="Holt S."/>
            <person name="Cochrane G."/>
            <person name="Meng A."/>
            <person name="Brown T."/>
            <person name="Cohen L."/>
        </authorList>
    </citation>
    <scope>NUCLEOTIDE SEQUENCE</scope>
    <source>
        <strain evidence="9">MM31A-1</strain>
    </source>
</reference>
<keyword evidence="4 8" id="KW-1133">Transmembrane helix</keyword>
<gene>
    <name evidence="9" type="ORF">CDEB00056_LOCUS16330</name>
</gene>
<dbReference type="PANTHER" id="PTHR12270:SF52">
    <property type="entry name" value="GLYCOSYLTRANSFERASE-LIKE PROTEIN GNT13-RELATED"/>
    <property type="match status" value="1"/>
</dbReference>
<evidence type="ECO:0000256" key="7">
    <source>
        <dbReference type="SAM" id="MobiDB-lite"/>
    </source>
</evidence>
<name>A0A7S3QAP0_9STRA</name>
<evidence type="ECO:0000256" key="4">
    <source>
        <dbReference type="ARBA" id="ARBA00022989"/>
    </source>
</evidence>
<organism evidence="9">
    <name type="scientific">Chaetoceros debilis</name>
    <dbReference type="NCBI Taxonomy" id="122233"/>
    <lineage>
        <taxon>Eukaryota</taxon>
        <taxon>Sar</taxon>
        <taxon>Stramenopiles</taxon>
        <taxon>Ochrophyta</taxon>
        <taxon>Bacillariophyta</taxon>
        <taxon>Coscinodiscophyceae</taxon>
        <taxon>Chaetocerotophycidae</taxon>
        <taxon>Chaetocerotales</taxon>
        <taxon>Chaetocerotaceae</taxon>
        <taxon>Chaetoceros</taxon>
    </lineage>
</organism>
<dbReference type="GO" id="GO:0016020">
    <property type="term" value="C:membrane"/>
    <property type="evidence" value="ECO:0007669"/>
    <property type="project" value="UniProtKB-SubCell"/>
</dbReference>
<sequence>MISRWRKKKSGSGSSHLPTTTTINSPSTLLTPKPPRYSNANANAGASNNIISSPSPMSMPISYSNSYSSDNNNNSIAINPNSVTCTNFLMGGQYYPGKDKQRLHNRRRTLWYRIFFSSSYRRGLSVLVLAYILLFYILNPGFNMVLHYGKILARHPGPGNVDVDMDVDMDVDDATKMTTATATDGFKELEEQLKILYGGSHGLNLRPLDISKKNAKMLLDKLEKIKRSSASVEERKKLLAKILPQWHKVYKEVEEEDGESEKEEEEGGGIGTGDDVTGDDVMSNNSAGAGADEENENDNTKIIRTLHNKNHHHKESKCERGLSEISPTFVSQTTLDRLPILLESCQRWTGPMIVTVYVTEEEYEMEWDNDHDHGHHGIVSDVMKKCPHAHENLELIPYIAKSDEERKYEYPINTLRNIALDHVKTSHMIMLDIDMVPSEGLYNEVLTAIEMSIDARLDDDGDRGLDPKDAIVIPAFERKLKIQSHSHQSPCETLEGCQQLIKEDPNFIPGTMPQLLRCIEGKDCIVFQSDVNWDGHADTKTTKVWLKQEGKDKEAKTLPTIPCFKSLRYEPYVATPWCPLEANAERRLAVRAPRSPYYDERFYGYGKNKIQQIAHLRARGFKFHILQTTGFVIHFPHPESTTKEVWNNRKGGELHQQMDQLYIRYLKELQRQYEDYDIETPTCKIQREMKKRLHKPTN</sequence>
<dbReference type="EMBL" id="HBIO01021210">
    <property type="protein sequence ID" value="CAE0471477.1"/>
    <property type="molecule type" value="Transcribed_RNA"/>
</dbReference>
<feature type="compositionally biased region" description="Basic residues" evidence="7">
    <location>
        <begin position="1"/>
        <end position="10"/>
    </location>
</feature>